<feature type="compositionally biased region" description="Low complexity" evidence="1">
    <location>
        <begin position="432"/>
        <end position="444"/>
    </location>
</feature>
<dbReference type="HOGENOM" id="CLU_343315_0_0_1"/>
<feature type="compositionally biased region" description="Low complexity" evidence="1">
    <location>
        <begin position="89"/>
        <end position="111"/>
    </location>
</feature>
<evidence type="ECO:0000313" key="3">
    <source>
        <dbReference type="EnsemblMetazoa" id="CapteP226983"/>
    </source>
</evidence>
<feature type="compositionally biased region" description="Low complexity" evidence="1">
    <location>
        <begin position="290"/>
        <end position="308"/>
    </location>
</feature>
<feature type="compositionally biased region" description="Polar residues" evidence="1">
    <location>
        <begin position="26"/>
        <end position="36"/>
    </location>
</feature>
<dbReference type="EMBL" id="AMQN01000694">
    <property type="status" value="NOT_ANNOTATED_CDS"/>
    <property type="molecule type" value="Genomic_DNA"/>
</dbReference>
<feature type="compositionally biased region" description="Low complexity" evidence="1">
    <location>
        <begin position="256"/>
        <end position="272"/>
    </location>
</feature>
<feature type="compositionally biased region" description="Polar residues" evidence="1">
    <location>
        <begin position="319"/>
        <end position="338"/>
    </location>
</feature>
<feature type="compositionally biased region" description="Low complexity" evidence="1">
    <location>
        <begin position="46"/>
        <end position="78"/>
    </location>
</feature>
<reference evidence="2 4" key="2">
    <citation type="journal article" date="2013" name="Nature">
        <title>Insights into bilaterian evolution from three spiralian genomes.</title>
        <authorList>
            <person name="Simakov O."/>
            <person name="Marletaz F."/>
            <person name="Cho S.J."/>
            <person name="Edsinger-Gonzales E."/>
            <person name="Havlak P."/>
            <person name="Hellsten U."/>
            <person name="Kuo D.H."/>
            <person name="Larsson T."/>
            <person name="Lv J."/>
            <person name="Arendt D."/>
            <person name="Savage R."/>
            <person name="Osoegawa K."/>
            <person name="de Jong P."/>
            <person name="Grimwood J."/>
            <person name="Chapman J.A."/>
            <person name="Shapiro H."/>
            <person name="Aerts A."/>
            <person name="Otillar R.P."/>
            <person name="Terry A.Y."/>
            <person name="Boore J.L."/>
            <person name="Grigoriev I.V."/>
            <person name="Lindberg D.R."/>
            <person name="Seaver E.C."/>
            <person name="Weisblat D.A."/>
            <person name="Putnam N.H."/>
            <person name="Rokhsar D.S."/>
        </authorList>
    </citation>
    <scope>NUCLEOTIDE SEQUENCE</scope>
    <source>
        <strain evidence="2 4">I ESC-2004</strain>
    </source>
</reference>
<dbReference type="Proteomes" id="UP000014760">
    <property type="component" value="Unassembled WGS sequence"/>
</dbReference>
<dbReference type="EnsemblMetazoa" id="CapteT226983">
    <property type="protein sequence ID" value="CapteP226983"/>
    <property type="gene ID" value="CapteG226983"/>
</dbReference>
<evidence type="ECO:0000313" key="4">
    <source>
        <dbReference type="Proteomes" id="UP000014760"/>
    </source>
</evidence>
<feature type="compositionally biased region" description="Basic and acidic residues" evidence="1">
    <location>
        <begin position="592"/>
        <end position="616"/>
    </location>
</feature>
<proteinExistence type="predicted"/>
<feature type="compositionally biased region" description="Polar residues" evidence="1">
    <location>
        <begin position="547"/>
        <end position="560"/>
    </location>
</feature>
<sequence length="825" mass="86871">MDCTGAEGAVATQSGGKSGLREPSAGSRSASPNPLTSGIPAPGTLGRASSSRSQSAPGSRLGAANSTSSCASSSTNSSHRSGPPPPVRASSTSSSSRTGTASVSAATAAAANKKDSSMLDKFKLFHKDKTGKSSKSSSSKSKTKDEAPKTPSSAGAEAPPSPKTGLRSFGKKSSKKDASPTGTGPPTASLPRDESRKAASQSSIPGSRTTSSNSINSSSSSLASGKRSLANGVRDRSMDKLSSAAAHQQTKLSTFSSGKSSKSSKSSSSSSSAQNPPSSGIPAPGGTLPKKSSGSKMSQSGSRSKLSSAAGPQPPQGVPKTTSQSNIAARALSPNSHLHQPVSSSSMQRPKSSRSSSDASKQSVSKSMKTNNANFAPNDLSPDKSSSHDKNANLKKSSSSASTQQQQQQHHPGAVSSLPSTPRAMMAMGVMAHAQPRQPQAAPPFESASLPRAGKVDSDTQTAASTMHSMQVQAARASGRSPKPVEQPKVPKEASRSSQGKRRTNEEDFSGSNSASNSNNSASSTDSVIYKPSDESGMDSDSHVSPRKTSSPHHTAQTPVYTDHITNLRRQKMEQQQQQQSPGASPGRQAKKKETTFDSEVRTEEREQKPKQKETTLGEEADTFDVDIQPMQPLMRSTPYAYLRSNNSALTRPSLHIPPLSAQNVANSSSASSRLGVNRPLLDPSKLYSSHQNFRRTTSQGNSVLESDYGSDVEGFDVQAGYMSDGDILRSNQSDDMNSGYMSEGGVSLYAKRMQQRFREGMMAVKECMQKSNAMADEDRYVMIHSILVRYDLLHWSHNEQVFPLPIMKMPIIPLNVPNRGQLAT</sequence>
<feature type="compositionally biased region" description="Low complexity" evidence="1">
    <location>
        <begin position="512"/>
        <end position="524"/>
    </location>
</feature>
<protein>
    <submittedName>
        <fullName evidence="2 3">Uncharacterized protein</fullName>
    </submittedName>
</protein>
<dbReference type="AlphaFoldDB" id="R7V6U0"/>
<feature type="compositionally biased region" description="Polar residues" evidence="1">
    <location>
        <begin position="245"/>
        <end position="255"/>
    </location>
</feature>
<feature type="compositionally biased region" description="Polar residues" evidence="1">
    <location>
        <begin position="459"/>
        <end position="472"/>
    </location>
</feature>
<feature type="compositionally biased region" description="Low complexity" evidence="1">
    <location>
        <begin position="397"/>
        <end position="409"/>
    </location>
</feature>
<evidence type="ECO:0000256" key="1">
    <source>
        <dbReference type="SAM" id="MobiDB-lite"/>
    </source>
</evidence>
<feature type="compositionally biased region" description="Low complexity" evidence="1">
    <location>
        <begin position="206"/>
        <end position="230"/>
    </location>
</feature>
<organism evidence="2">
    <name type="scientific">Capitella teleta</name>
    <name type="common">Polychaete worm</name>
    <dbReference type="NCBI Taxonomy" id="283909"/>
    <lineage>
        <taxon>Eukaryota</taxon>
        <taxon>Metazoa</taxon>
        <taxon>Spiralia</taxon>
        <taxon>Lophotrochozoa</taxon>
        <taxon>Annelida</taxon>
        <taxon>Polychaeta</taxon>
        <taxon>Sedentaria</taxon>
        <taxon>Scolecida</taxon>
        <taxon>Capitellidae</taxon>
        <taxon>Capitella</taxon>
    </lineage>
</organism>
<feature type="compositionally biased region" description="Low complexity" evidence="1">
    <location>
        <begin position="341"/>
        <end position="368"/>
    </location>
</feature>
<reference evidence="3" key="3">
    <citation type="submission" date="2015-06" db="UniProtKB">
        <authorList>
            <consortium name="EnsemblMetazoa"/>
        </authorList>
    </citation>
    <scope>IDENTIFICATION</scope>
</reference>
<accession>R7V6U0</accession>
<feature type="region of interest" description="Disordered" evidence="1">
    <location>
        <begin position="1"/>
        <end position="626"/>
    </location>
</feature>
<feature type="compositionally biased region" description="Basic and acidic residues" evidence="1">
    <location>
        <begin position="381"/>
        <end position="392"/>
    </location>
</feature>
<gene>
    <name evidence="2" type="ORF">CAPTEDRAFT_226983</name>
</gene>
<keyword evidence="4" id="KW-1185">Reference proteome</keyword>
<dbReference type="OMA" id="GRPSQQY"/>
<reference evidence="4" key="1">
    <citation type="submission" date="2012-12" db="EMBL/GenBank/DDBJ databases">
        <authorList>
            <person name="Hellsten U."/>
            <person name="Grimwood J."/>
            <person name="Chapman J.A."/>
            <person name="Shapiro H."/>
            <person name="Aerts A."/>
            <person name="Otillar R.P."/>
            <person name="Terry A.Y."/>
            <person name="Boore J.L."/>
            <person name="Simakov O."/>
            <person name="Marletaz F."/>
            <person name="Cho S.-J."/>
            <person name="Edsinger-Gonzales E."/>
            <person name="Havlak P."/>
            <person name="Kuo D.-H."/>
            <person name="Larsson T."/>
            <person name="Lv J."/>
            <person name="Arendt D."/>
            <person name="Savage R."/>
            <person name="Osoegawa K."/>
            <person name="de Jong P."/>
            <person name="Lindberg D.R."/>
            <person name="Seaver E.C."/>
            <person name="Weisblat D.A."/>
            <person name="Putnam N.H."/>
            <person name="Grigoriev I.V."/>
            <person name="Rokhsar D.S."/>
        </authorList>
    </citation>
    <scope>NUCLEOTIDE SEQUENCE</scope>
    <source>
        <strain evidence="4">I ESC-2004</strain>
    </source>
</reference>
<dbReference type="OrthoDB" id="2161974at2759"/>
<feature type="compositionally biased region" description="Basic and acidic residues" evidence="1">
    <location>
        <begin position="112"/>
        <end position="131"/>
    </location>
</feature>
<evidence type="ECO:0000313" key="2">
    <source>
        <dbReference type="EMBL" id="ELU14588.1"/>
    </source>
</evidence>
<dbReference type="EMBL" id="KB294417">
    <property type="protein sequence ID" value="ELU14588.1"/>
    <property type="molecule type" value="Genomic_DNA"/>
</dbReference>
<name>R7V6U0_CAPTE</name>